<feature type="transmembrane region" description="Helical" evidence="7">
    <location>
        <begin position="50"/>
        <end position="67"/>
    </location>
</feature>
<feature type="transmembrane region" description="Helical" evidence="7">
    <location>
        <begin position="79"/>
        <end position="98"/>
    </location>
</feature>
<protein>
    <recommendedName>
        <fullName evidence="10">EamA domain-containing protein</fullName>
    </recommendedName>
</protein>
<name>A0AB34IGF5_PRYPA</name>
<dbReference type="InterPro" id="IPR013936">
    <property type="entry name" value="CRT-like"/>
</dbReference>
<evidence type="ECO:0008006" key="10">
    <source>
        <dbReference type="Google" id="ProtNLM"/>
    </source>
</evidence>
<sequence>MEANTRRLDAVAVCVANVLTSVVATCLYYTELYHLRAAPAFATQLNAALQAALCALCLALLDATRLAPRRREAPVAPRAWLALALLFAAQNTLEIAAIDALGPERGSLTAVLQQAVVPITLLLCAVALRRRYGALHLLAAALVVGGVALAYLPAASAAGVPQGWLLAFVASRVPQAAANVFSEVLLERAAEAAPPRSGWDALRTVLRAGLWTAALGLLFNVPSALIVSAAKGREAIPALLEDYREGARCLLLSDGEGCGGAWVAVLAFALPGVAFAVSEFQVVQKTSAATYFLLVALQLPLEAVALSMPSIMGRYASTSRSSVLYGVPVIVGGLVCWAIAEMRRSSQRGKAACLALDTAGPAENALAVNLCDGPSSTSCAASPEEG</sequence>
<keyword evidence="9" id="KW-1185">Reference proteome</keyword>
<dbReference type="EMBL" id="JBGBPQ010000028">
    <property type="protein sequence ID" value="KAL1496898.1"/>
    <property type="molecule type" value="Genomic_DNA"/>
</dbReference>
<evidence type="ECO:0000256" key="3">
    <source>
        <dbReference type="ARBA" id="ARBA00022448"/>
    </source>
</evidence>
<evidence type="ECO:0000256" key="2">
    <source>
        <dbReference type="ARBA" id="ARBA00006690"/>
    </source>
</evidence>
<dbReference type="Proteomes" id="UP001515480">
    <property type="component" value="Unassembled WGS sequence"/>
</dbReference>
<keyword evidence="5 7" id="KW-1133">Transmembrane helix</keyword>
<dbReference type="PANTHER" id="PTHR31326">
    <property type="entry name" value="PROTEIN CLT2, CHLOROPLASTIC"/>
    <property type="match status" value="1"/>
</dbReference>
<feature type="transmembrane region" description="Helical" evidence="7">
    <location>
        <begin position="12"/>
        <end position="30"/>
    </location>
</feature>
<accession>A0AB34IGF5</accession>
<dbReference type="Pfam" id="PF08627">
    <property type="entry name" value="CRT-like"/>
    <property type="match status" value="1"/>
</dbReference>
<organism evidence="8 9">
    <name type="scientific">Prymnesium parvum</name>
    <name type="common">Toxic golden alga</name>
    <dbReference type="NCBI Taxonomy" id="97485"/>
    <lineage>
        <taxon>Eukaryota</taxon>
        <taxon>Haptista</taxon>
        <taxon>Haptophyta</taxon>
        <taxon>Prymnesiophyceae</taxon>
        <taxon>Prymnesiales</taxon>
        <taxon>Prymnesiaceae</taxon>
        <taxon>Prymnesium</taxon>
    </lineage>
</organism>
<reference evidence="8 9" key="1">
    <citation type="journal article" date="2024" name="Science">
        <title>Giant polyketide synthase enzymes in the biosynthesis of giant marine polyether toxins.</title>
        <authorList>
            <person name="Fallon T.R."/>
            <person name="Shende V.V."/>
            <person name="Wierzbicki I.H."/>
            <person name="Pendleton A.L."/>
            <person name="Watervoot N.F."/>
            <person name="Auber R.P."/>
            <person name="Gonzalez D.J."/>
            <person name="Wisecaver J.H."/>
            <person name="Moore B.S."/>
        </authorList>
    </citation>
    <scope>NUCLEOTIDE SEQUENCE [LARGE SCALE GENOMIC DNA]</scope>
    <source>
        <strain evidence="8 9">12B1</strain>
    </source>
</reference>
<keyword evidence="6 7" id="KW-0472">Membrane</keyword>
<comment type="subcellular location">
    <subcellularLocation>
        <location evidence="1">Membrane</location>
        <topology evidence="1">Multi-pass membrane protein</topology>
    </subcellularLocation>
</comment>
<dbReference type="GO" id="GO:0016020">
    <property type="term" value="C:membrane"/>
    <property type="evidence" value="ECO:0007669"/>
    <property type="project" value="UniProtKB-SubCell"/>
</dbReference>
<feature type="transmembrane region" description="Helical" evidence="7">
    <location>
        <begin position="289"/>
        <end position="311"/>
    </location>
</feature>
<evidence type="ECO:0000256" key="6">
    <source>
        <dbReference type="ARBA" id="ARBA00023136"/>
    </source>
</evidence>
<comment type="caution">
    <text evidence="8">The sequence shown here is derived from an EMBL/GenBank/DDBJ whole genome shotgun (WGS) entry which is preliminary data.</text>
</comment>
<evidence type="ECO:0000256" key="1">
    <source>
        <dbReference type="ARBA" id="ARBA00004141"/>
    </source>
</evidence>
<evidence type="ECO:0000256" key="4">
    <source>
        <dbReference type="ARBA" id="ARBA00022692"/>
    </source>
</evidence>
<evidence type="ECO:0000256" key="5">
    <source>
        <dbReference type="ARBA" id="ARBA00022989"/>
    </source>
</evidence>
<comment type="similarity">
    <text evidence="2">Belongs to the CRT-like transporter family.</text>
</comment>
<feature type="transmembrane region" description="Helical" evidence="7">
    <location>
        <begin position="323"/>
        <end position="340"/>
    </location>
</feature>
<proteinExistence type="inferred from homology"/>
<gene>
    <name evidence="8" type="ORF">AB1Y20_014478</name>
</gene>
<dbReference type="AlphaFoldDB" id="A0AB34IGF5"/>
<dbReference type="PANTHER" id="PTHR31326:SF1">
    <property type="entry name" value="PROTEIN CLT2, CHLOROPLASTIC"/>
    <property type="match status" value="1"/>
</dbReference>
<evidence type="ECO:0000256" key="7">
    <source>
        <dbReference type="SAM" id="Phobius"/>
    </source>
</evidence>
<evidence type="ECO:0000313" key="9">
    <source>
        <dbReference type="Proteomes" id="UP001515480"/>
    </source>
</evidence>
<evidence type="ECO:0000313" key="8">
    <source>
        <dbReference type="EMBL" id="KAL1496898.1"/>
    </source>
</evidence>
<feature type="transmembrane region" description="Helical" evidence="7">
    <location>
        <begin position="135"/>
        <end position="152"/>
    </location>
</feature>
<feature type="transmembrane region" description="Helical" evidence="7">
    <location>
        <begin position="260"/>
        <end position="277"/>
    </location>
</feature>
<keyword evidence="4 7" id="KW-0812">Transmembrane</keyword>
<feature type="transmembrane region" description="Helical" evidence="7">
    <location>
        <begin position="110"/>
        <end position="128"/>
    </location>
</feature>
<keyword evidence="3" id="KW-0813">Transport</keyword>